<gene>
    <name evidence="2" type="ORF">BDV95DRAFT_317113</name>
</gene>
<dbReference type="Proteomes" id="UP000481861">
    <property type="component" value="Unassembled WGS sequence"/>
</dbReference>
<accession>A0A7C8MBW0</accession>
<comment type="caution">
    <text evidence="2">The sequence shown here is derived from an EMBL/GenBank/DDBJ whole genome shotgun (WGS) entry which is preliminary data.</text>
</comment>
<name>A0A7C8MBW0_9PLEO</name>
<protein>
    <submittedName>
        <fullName evidence="2">Uncharacterized protein</fullName>
    </submittedName>
</protein>
<keyword evidence="3" id="KW-1185">Reference proteome</keyword>
<reference evidence="2 3" key="1">
    <citation type="submission" date="2020-01" db="EMBL/GenBank/DDBJ databases">
        <authorList>
            <consortium name="DOE Joint Genome Institute"/>
            <person name="Haridas S."/>
            <person name="Albert R."/>
            <person name="Binder M."/>
            <person name="Bloem J."/>
            <person name="Labutti K."/>
            <person name="Salamov A."/>
            <person name="Andreopoulos B."/>
            <person name="Baker S.E."/>
            <person name="Barry K."/>
            <person name="Bills G."/>
            <person name="Bluhm B.H."/>
            <person name="Cannon C."/>
            <person name="Castanera R."/>
            <person name="Culley D.E."/>
            <person name="Daum C."/>
            <person name="Ezra D."/>
            <person name="Gonzalez J.B."/>
            <person name="Henrissat B."/>
            <person name="Kuo A."/>
            <person name="Liang C."/>
            <person name="Lipzen A."/>
            <person name="Lutzoni F."/>
            <person name="Magnuson J."/>
            <person name="Mondo S."/>
            <person name="Nolan M."/>
            <person name="Ohm R."/>
            <person name="Pangilinan J."/>
            <person name="Park H.-J.H."/>
            <person name="Ramirez L."/>
            <person name="Alfaro M."/>
            <person name="Sun H."/>
            <person name="Tritt A."/>
            <person name="Yoshinaga Y."/>
            <person name="Zwiers L.-H.L."/>
            <person name="Turgeon B.G."/>
            <person name="Goodwin S.B."/>
            <person name="Spatafora J.W."/>
            <person name="Crous P.W."/>
            <person name="Grigoriev I.V."/>
        </authorList>
    </citation>
    <scope>NUCLEOTIDE SEQUENCE [LARGE SCALE GENOMIC DNA]</scope>
    <source>
        <strain evidence="2 3">CBS 611.86</strain>
    </source>
</reference>
<proteinExistence type="predicted"/>
<feature type="compositionally biased region" description="Polar residues" evidence="1">
    <location>
        <begin position="71"/>
        <end position="99"/>
    </location>
</feature>
<dbReference type="AlphaFoldDB" id="A0A7C8MBW0"/>
<evidence type="ECO:0000313" key="3">
    <source>
        <dbReference type="Proteomes" id="UP000481861"/>
    </source>
</evidence>
<organism evidence="2 3">
    <name type="scientific">Massariosphaeria phaeospora</name>
    <dbReference type="NCBI Taxonomy" id="100035"/>
    <lineage>
        <taxon>Eukaryota</taxon>
        <taxon>Fungi</taxon>
        <taxon>Dikarya</taxon>
        <taxon>Ascomycota</taxon>
        <taxon>Pezizomycotina</taxon>
        <taxon>Dothideomycetes</taxon>
        <taxon>Pleosporomycetidae</taxon>
        <taxon>Pleosporales</taxon>
        <taxon>Pleosporales incertae sedis</taxon>
        <taxon>Massariosphaeria</taxon>
    </lineage>
</organism>
<evidence type="ECO:0000256" key="1">
    <source>
        <dbReference type="SAM" id="MobiDB-lite"/>
    </source>
</evidence>
<feature type="region of interest" description="Disordered" evidence="1">
    <location>
        <begin position="50"/>
        <end position="120"/>
    </location>
</feature>
<dbReference type="EMBL" id="JAADJZ010000006">
    <property type="protein sequence ID" value="KAF2873939.1"/>
    <property type="molecule type" value="Genomic_DNA"/>
</dbReference>
<evidence type="ECO:0000313" key="2">
    <source>
        <dbReference type="EMBL" id="KAF2873939.1"/>
    </source>
</evidence>
<sequence length="120" mass="13029">MLPCRRACGLGIIIIKPCVRWLSFRIRLSMRLVSRQRVLALDVALANNQVRDTEASSCPPEPRSGSDARQTHPSPSSHASLAFSTESTGRGLGPTSNVFCDTPHGCVLHTRGSFKRGGTR</sequence>